<accession>A0A815K4Y9</accession>
<proteinExistence type="predicted"/>
<dbReference type="EMBL" id="CAJNOJ010000306">
    <property type="protein sequence ID" value="CAF1386468.1"/>
    <property type="molecule type" value="Genomic_DNA"/>
</dbReference>
<dbReference type="Proteomes" id="UP000663852">
    <property type="component" value="Unassembled WGS sequence"/>
</dbReference>
<reference evidence="2" key="1">
    <citation type="submission" date="2021-02" db="EMBL/GenBank/DDBJ databases">
        <authorList>
            <person name="Nowell W R."/>
        </authorList>
    </citation>
    <scope>NUCLEOTIDE SEQUENCE</scope>
</reference>
<name>A0A815K4Y9_ADIRI</name>
<sequence length="345" mass="39659">MDRIQKQLYYGCFDFLNKSVVSLSLVEKNKNPHIINLFVARICINFTFDRHTSVKTYATSITLRKHLSTIDMSMFSSTVNEILPFIPQEIHAKTIEVFNRIPGTLLKYFEPKSISKKAECEWQEIPKEAPDSITKKLHTSEGAQRSMSLRAKSSSKYASDKESSYNSELWFNTHGFDYNREWSTLRSHLRDAIKKMFRERNITEVSPGKLAKEIATKCLDQCPSWGRNHQNSSAIVRFNNTYITDEPLTKMNIHAYVYAHLVCEHETSFLFRSQYKTSFGITIELSGISIDPVKLSQFCRLITENSAADSIKVIEGVIPLTWDDLNTSNASRSTDKKLPLTWDDI</sequence>
<organism evidence="2 3">
    <name type="scientific">Adineta ricciae</name>
    <name type="common">Rotifer</name>
    <dbReference type="NCBI Taxonomy" id="249248"/>
    <lineage>
        <taxon>Eukaryota</taxon>
        <taxon>Metazoa</taxon>
        <taxon>Spiralia</taxon>
        <taxon>Gnathifera</taxon>
        <taxon>Rotifera</taxon>
        <taxon>Eurotatoria</taxon>
        <taxon>Bdelloidea</taxon>
        <taxon>Adinetida</taxon>
        <taxon>Adinetidae</taxon>
        <taxon>Adineta</taxon>
    </lineage>
</organism>
<protein>
    <submittedName>
        <fullName evidence="2">Uncharacterized protein</fullName>
    </submittedName>
</protein>
<gene>
    <name evidence="2" type="ORF">EDS130_LOCUS35230</name>
</gene>
<dbReference type="OrthoDB" id="9983975at2759"/>
<feature type="region of interest" description="Disordered" evidence="1">
    <location>
        <begin position="131"/>
        <end position="154"/>
    </location>
</feature>
<evidence type="ECO:0000313" key="3">
    <source>
        <dbReference type="Proteomes" id="UP000663852"/>
    </source>
</evidence>
<evidence type="ECO:0000256" key="1">
    <source>
        <dbReference type="SAM" id="MobiDB-lite"/>
    </source>
</evidence>
<dbReference type="AlphaFoldDB" id="A0A815K4Y9"/>
<evidence type="ECO:0000313" key="2">
    <source>
        <dbReference type="EMBL" id="CAF1386468.1"/>
    </source>
</evidence>
<comment type="caution">
    <text evidence="2">The sequence shown here is derived from an EMBL/GenBank/DDBJ whole genome shotgun (WGS) entry which is preliminary data.</text>
</comment>